<keyword evidence="2" id="KW-0012">Acyltransferase</keyword>
<evidence type="ECO:0000259" key="3">
    <source>
        <dbReference type="PROSITE" id="PS51186"/>
    </source>
</evidence>
<organism evidence="4 5">
    <name type="scientific">Lachnoclostridium phocaeense</name>
    <dbReference type="NCBI Taxonomy" id="1871021"/>
    <lineage>
        <taxon>Bacteria</taxon>
        <taxon>Bacillati</taxon>
        <taxon>Bacillota</taxon>
        <taxon>Clostridia</taxon>
        <taxon>Lachnospirales</taxon>
        <taxon>Lachnospiraceae</taxon>
    </lineage>
</organism>
<dbReference type="InterPro" id="IPR000182">
    <property type="entry name" value="GNAT_dom"/>
</dbReference>
<keyword evidence="1" id="KW-0808">Transferase</keyword>
<evidence type="ECO:0000256" key="1">
    <source>
        <dbReference type="ARBA" id="ARBA00022679"/>
    </source>
</evidence>
<dbReference type="GO" id="GO:0008080">
    <property type="term" value="F:N-acetyltransferase activity"/>
    <property type="evidence" value="ECO:0007669"/>
    <property type="project" value="UniProtKB-ARBA"/>
</dbReference>
<name>A0A921I373_9FIRM</name>
<dbReference type="OrthoDB" id="95438at2"/>
<reference evidence="4" key="1">
    <citation type="journal article" date="2021" name="PeerJ">
        <title>Extensive microbial diversity within the chicken gut microbiome revealed by metagenomics and culture.</title>
        <authorList>
            <person name="Gilroy R."/>
            <person name="Ravi A."/>
            <person name="Getino M."/>
            <person name="Pursley I."/>
            <person name="Horton D.L."/>
            <person name="Alikhan N.F."/>
            <person name="Baker D."/>
            <person name="Gharbi K."/>
            <person name="Hall N."/>
            <person name="Watson M."/>
            <person name="Adriaenssens E.M."/>
            <person name="Foster-Nyarko E."/>
            <person name="Jarju S."/>
            <person name="Secka A."/>
            <person name="Antonio M."/>
            <person name="Oren A."/>
            <person name="Chaudhuri R.R."/>
            <person name="La Ragione R."/>
            <person name="Hildebrand F."/>
            <person name="Pallen M.J."/>
        </authorList>
    </citation>
    <scope>NUCLEOTIDE SEQUENCE</scope>
    <source>
        <strain evidence="4">ChiSjej5B23-16112</strain>
    </source>
</reference>
<dbReference type="InterPro" id="IPR016181">
    <property type="entry name" value="Acyl_CoA_acyltransferase"/>
</dbReference>
<dbReference type="PROSITE" id="PS51186">
    <property type="entry name" value="GNAT"/>
    <property type="match status" value="1"/>
</dbReference>
<sequence length="155" mass="18022">MLIIRDMEQKDEAVILEMMQDFYNSPACLHTVPEENFRRTLTEASAGNPCVRVLILEEKEGQDSETPALPLGYAHFTVSWNNEAGGKQIWFDELYLKAEARGKGCGTKVFKWLEENCPDVKRIRLEVTKENTRAISLYERLGYEELPYYQMCRDF</sequence>
<dbReference type="Gene3D" id="3.40.630.30">
    <property type="match status" value="1"/>
</dbReference>
<dbReference type="CDD" id="cd04301">
    <property type="entry name" value="NAT_SF"/>
    <property type="match status" value="1"/>
</dbReference>
<dbReference type="EMBL" id="DYVY01000107">
    <property type="protein sequence ID" value="HJF94492.1"/>
    <property type="molecule type" value="Genomic_DNA"/>
</dbReference>
<dbReference type="RefSeq" id="WP_076780625.1">
    <property type="nucleotide sequence ID" value="NZ_CALKQL010000011.1"/>
</dbReference>
<gene>
    <name evidence="4" type="ORF">K8V82_06840</name>
</gene>
<dbReference type="Pfam" id="PF00583">
    <property type="entry name" value="Acetyltransf_1"/>
    <property type="match status" value="1"/>
</dbReference>
<dbReference type="PANTHER" id="PTHR10545">
    <property type="entry name" value="DIAMINE N-ACETYLTRANSFERASE"/>
    <property type="match status" value="1"/>
</dbReference>
<reference evidence="4" key="2">
    <citation type="submission" date="2021-09" db="EMBL/GenBank/DDBJ databases">
        <authorList>
            <person name="Gilroy R."/>
        </authorList>
    </citation>
    <scope>NUCLEOTIDE SEQUENCE</scope>
    <source>
        <strain evidence="4">ChiSjej5B23-16112</strain>
    </source>
</reference>
<evidence type="ECO:0000313" key="4">
    <source>
        <dbReference type="EMBL" id="HJF94492.1"/>
    </source>
</evidence>
<evidence type="ECO:0000256" key="2">
    <source>
        <dbReference type="ARBA" id="ARBA00023315"/>
    </source>
</evidence>
<comment type="caution">
    <text evidence="4">The sequence shown here is derived from an EMBL/GenBank/DDBJ whole genome shotgun (WGS) entry which is preliminary data.</text>
</comment>
<dbReference type="Proteomes" id="UP000769156">
    <property type="component" value="Unassembled WGS sequence"/>
</dbReference>
<dbReference type="SUPFAM" id="SSF55729">
    <property type="entry name" value="Acyl-CoA N-acyltransferases (Nat)"/>
    <property type="match status" value="1"/>
</dbReference>
<dbReference type="InterPro" id="IPR051016">
    <property type="entry name" value="Diverse_Substrate_AcTransf"/>
</dbReference>
<evidence type="ECO:0000313" key="5">
    <source>
        <dbReference type="Proteomes" id="UP000769156"/>
    </source>
</evidence>
<proteinExistence type="predicted"/>
<feature type="domain" description="N-acetyltransferase" evidence="3">
    <location>
        <begin position="2"/>
        <end position="155"/>
    </location>
</feature>
<dbReference type="AlphaFoldDB" id="A0A921I373"/>
<accession>A0A921I373</accession>
<dbReference type="PANTHER" id="PTHR10545:SF29">
    <property type="entry name" value="GH14572P-RELATED"/>
    <property type="match status" value="1"/>
</dbReference>
<protein>
    <submittedName>
        <fullName evidence="4">GNAT family N-acetyltransferase</fullName>
    </submittedName>
</protein>